<sequence length="137" mass="15143">MCAEVPTSRTPAIKLADFRTEGALANWRRSRRSSPGPLFNGGKVTEIHPEWVIWMACDVFAYLSSNETSHEARSDIQGVSQAGPARPTASANDQDLAWFLEALNRGGSRSRRTSRAPEPRTAPLCRGRRLARLPRSP</sequence>
<dbReference type="Proteomes" id="UP000430079">
    <property type="component" value="Unassembled WGS sequence"/>
</dbReference>
<keyword evidence="3" id="KW-1185">Reference proteome</keyword>
<protein>
    <submittedName>
        <fullName evidence="2">Uncharacterized protein</fullName>
    </submittedName>
</protein>
<reference evidence="2 3" key="1">
    <citation type="submission" date="2019-12" db="EMBL/GenBank/DDBJ databases">
        <title>Whole genome shotgun sequence of Streptomyces hygroscopicus subsp. glebosus NBRC 13786.</title>
        <authorList>
            <person name="Ichikawa N."/>
            <person name="Kimura A."/>
            <person name="Kitahashi Y."/>
            <person name="Komaki H."/>
            <person name="Tamura T."/>
        </authorList>
    </citation>
    <scope>NUCLEOTIDE SEQUENCE [LARGE SCALE GENOMIC DNA]</scope>
    <source>
        <strain evidence="2 3">NBRC 13786</strain>
    </source>
</reference>
<gene>
    <name evidence="2" type="ORF">Sgleb_59600</name>
</gene>
<feature type="compositionally biased region" description="Basic residues" evidence="1">
    <location>
        <begin position="126"/>
        <end position="137"/>
    </location>
</feature>
<evidence type="ECO:0000313" key="3">
    <source>
        <dbReference type="Proteomes" id="UP000430079"/>
    </source>
</evidence>
<proteinExistence type="predicted"/>
<feature type="region of interest" description="Disordered" evidence="1">
    <location>
        <begin position="106"/>
        <end position="137"/>
    </location>
</feature>
<evidence type="ECO:0000313" key="2">
    <source>
        <dbReference type="EMBL" id="GFE17913.1"/>
    </source>
</evidence>
<feature type="region of interest" description="Disordered" evidence="1">
    <location>
        <begin position="71"/>
        <end position="91"/>
    </location>
</feature>
<name>A0A640T280_9ACTN</name>
<dbReference type="AlphaFoldDB" id="A0A640T280"/>
<evidence type="ECO:0000256" key="1">
    <source>
        <dbReference type="SAM" id="MobiDB-lite"/>
    </source>
</evidence>
<dbReference type="EMBL" id="BLIO01000001">
    <property type="protein sequence ID" value="GFE17913.1"/>
    <property type="molecule type" value="Genomic_DNA"/>
</dbReference>
<accession>A0A640T280</accession>
<organism evidence="2 3">
    <name type="scientific">Streptomyces glebosus</name>
    <dbReference type="NCBI Taxonomy" id="249580"/>
    <lineage>
        <taxon>Bacteria</taxon>
        <taxon>Bacillati</taxon>
        <taxon>Actinomycetota</taxon>
        <taxon>Actinomycetes</taxon>
        <taxon>Kitasatosporales</taxon>
        <taxon>Streptomycetaceae</taxon>
        <taxon>Streptomyces</taxon>
    </lineage>
</organism>
<comment type="caution">
    <text evidence="2">The sequence shown here is derived from an EMBL/GenBank/DDBJ whole genome shotgun (WGS) entry which is preliminary data.</text>
</comment>